<reference evidence="3 4" key="1">
    <citation type="journal article" date="2024" name="BMC Genomics">
        <title>Genome assembly of redclaw crayfish (Cherax quadricarinatus) provides insights into its immune adaptation and hypoxia tolerance.</title>
        <authorList>
            <person name="Liu Z."/>
            <person name="Zheng J."/>
            <person name="Li H."/>
            <person name="Fang K."/>
            <person name="Wang S."/>
            <person name="He J."/>
            <person name="Zhou D."/>
            <person name="Weng S."/>
            <person name="Chi M."/>
            <person name="Gu Z."/>
            <person name="He J."/>
            <person name="Li F."/>
            <person name="Wang M."/>
        </authorList>
    </citation>
    <scope>NUCLEOTIDE SEQUENCE [LARGE SCALE GENOMIC DNA]</scope>
    <source>
        <strain evidence="3">ZL_2023a</strain>
    </source>
</reference>
<evidence type="ECO:0000256" key="2">
    <source>
        <dbReference type="SAM" id="Phobius"/>
    </source>
</evidence>
<accession>A0AAW0XTP9</accession>
<name>A0AAW0XTP9_CHEQU</name>
<protein>
    <submittedName>
        <fullName evidence="3">Uncharacterized protein</fullName>
    </submittedName>
</protein>
<gene>
    <name evidence="3" type="ORF">OTU49_001972</name>
</gene>
<organism evidence="3 4">
    <name type="scientific">Cherax quadricarinatus</name>
    <name type="common">Australian red claw crayfish</name>
    <dbReference type="NCBI Taxonomy" id="27406"/>
    <lineage>
        <taxon>Eukaryota</taxon>
        <taxon>Metazoa</taxon>
        <taxon>Ecdysozoa</taxon>
        <taxon>Arthropoda</taxon>
        <taxon>Crustacea</taxon>
        <taxon>Multicrustacea</taxon>
        <taxon>Malacostraca</taxon>
        <taxon>Eumalacostraca</taxon>
        <taxon>Eucarida</taxon>
        <taxon>Decapoda</taxon>
        <taxon>Pleocyemata</taxon>
        <taxon>Astacidea</taxon>
        <taxon>Parastacoidea</taxon>
        <taxon>Parastacidae</taxon>
        <taxon>Cherax</taxon>
    </lineage>
</organism>
<evidence type="ECO:0000256" key="1">
    <source>
        <dbReference type="SAM" id="MobiDB-lite"/>
    </source>
</evidence>
<dbReference type="EMBL" id="JARKIK010000028">
    <property type="protein sequence ID" value="KAK8742581.1"/>
    <property type="molecule type" value="Genomic_DNA"/>
</dbReference>
<comment type="caution">
    <text evidence="3">The sequence shown here is derived from an EMBL/GenBank/DDBJ whole genome shotgun (WGS) entry which is preliminary data.</text>
</comment>
<feature type="transmembrane region" description="Helical" evidence="2">
    <location>
        <begin position="6"/>
        <end position="24"/>
    </location>
</feature>
<proteinExistence type="predicted"/>
<keyword evidence="2" id="KW-0812">Transmembrane</keyword>
<dbReference type="AlphaFoldDB" id="A0AAW0XTP9"/>
<keyword evidence="2" id="KW-0472">Membrane</keyword>
<sequence>TRLFVTVVTFFTVFSVIVVLVISYRRRRVGRKKTPQPSSSHKAICMNDPIYENVNLEELQEDKQPYSNDPVYTTVSLELQGSRGSHHDSENSIYGALMESSISSSKRSSAHDSENSIYMGI</sequence>
<keyword evidence="2" id="KW-1133">Transmembrane helix</keyword>
<dbReference type="Proteomes" id="UP001445076">
    <property type="component" value="Unassembled WGS sequence"/>
</dbReference>
<feature type="region of interest" description="Disordered" evidence="1">
    <location>
        <begin position="102"/>
        <end position="121"/>
    </location>
</feature>
<feature type="non-terminal residue" evidence="3">
    <location>
        <position position="1"/>
    </location>
</feature>
<evidence type="ECO:0000313" key="3">
    <source>
        <dbReference type="EMBL" id="KAK8742581.1"/>
    </source>
</evidence>
<keyword evidence="4" id="KW-1185">Reference proteome</keyword>
<evidence type="ECO:0000313" key="4">
    <source>
        <dbReference type="Proteomes" id="UP001445076"/>
    </source>
</evidence>